<dbReference type="eggNOG" id="COG2202">
    <property type="taxonomic scope" value="Bacteria"/>
</dbReference>
<protein>
    <recommendedName>
        <fullName evidence="2">diguanylate cyclase</fullName>
        <ecNumber evidence="2">2.7.7.65</ecNumber>
    </recommendedName>
</protein>
<dbReference type="Gene3D" id="3.30.450.20">
    <property type="entry name" value="PAS domain"/>
    <property type="match status" value="1"/>
</dbReference>
<dbReference type="InterPro" id="IPR000700">
    <property type="entry name" value="PAS-assoc_C"/>
</dbReference>
<dbReference type="InterPro" id="IPR001638">
    <property type="entry name" value="Solute-binding_3/MltF_N"/>
</dbReference>
<dbReference type="InterPro" id="IPR050469">
    <property type="entry name" value="Diguanylate_Cyclase"/>
</dbReference>
<dbReference type="NCBIfam" id="TIGR00254">
    <property type="entry name" value="GGDEF"/>
    <property type="match status" value="1"/>
</dbReference>
<organism evidence="8 9">
    <name type="scientific">Thiocystis violascens (strain ATCC 17096 / DSM 198 / 6111)</name>
    <name type="common">Chromatium violascens</name>
    <dbReference type="NCBI Taxonomy" id="765911"/>
    <lineage>
        <taxon>Bacteria</taxon>
        <taxon>Pseudomonadati</taxon>
        <taxon>Pseudomonadota</taxon>
        <taxon>Gammaproteobacteria</taxon>
        <taxon>Chromatiales</taxon>
        <taxon>Chromatiaceae</taxon>
        <taxon>Thiocystis</taxon>
    </lineage>
</organism>
<dbReference type="PROSITE" id="PS50887">
    <property type="entry name" value="GGDEF"/>
    <property type="match status" value="1"/>
</dbReference>
<keyword evidence="4" id="KW-1133">Transmembrane helix</keyword>
<feature type="domain" description="PAC" evidence="6">
    <location>
        <begin position="400"/>
        <end position="453"/>
    </location>
</feature>
<evidence type="ECO:0000313" key="9">
    <source>
        <dbReference type="Proteomes" id="UP000006062"/>
    </source>
</evidence>
<keyword evidence="4" id="KW-0812">Transmembrane</keyword>
<dbReference type="SMART" id="SM00091">
    <property type="entry name" value="PAS"/>
    <property type="match status" value="1"/>
</dbReference>
<dbReference type="SUPFAM" id="SSF53850">
    <property type="entry name" value="Periplasmic binding protein-like II"/>
    <property type="match status" value="1"/>
</dbReference>
<dbReference type="eggNOG" id="COG0834">
    <property type="taxonomic scope" value="Bacteria"/>
</dbReference>
<dbReference type="CDD" id="cd01949">
    <property type="entry name" value="GGDEF"/>
    <property type="match status" value="1"/>
</dbReference>
<evidence type="ECO:0000259" key="6">
    <source>
        <dbReference type="PROSITE" id="PS50113"/>
    </source>
</evidence>
<keyword evidence="4" id="KW-0472">Membrane</keyword>
<dbReference type="GO" id="GO:0052621">
    <property type="term" value="F:diguanylate cyclase activity"/>
    <property type="evidence" value="ECO:0007669"/>
    <property type="project" value="UniProtKB-EC"/>
</dbReference>
<evidence type="ECO:0000259" key="5">
    <source>
        <dbReference type="PROSITE" id="PS50112"/>
    </source>
</evidence>
<evidence type="ECO:0000256" key="2">
    <source>
        <dbReference type="ARBA" id="ARBA00012528"/>
    </source>
</evidence>
<dbReference type="SMART" id="SM00062">
    <property type="entry name" value="PBPb"/>
    <property type="match status" value="1"/>
</dbReference>
<evidence type="ECO:0000313" key="8">
    <source>
        <dbReference type="EMBL" id="AFL75764.1"/>
    </source>
</evidence>
<keyword evidence="9" id="KW-1185">Reference proteome</keyword>
<reference evidence="8 9" key="1">
    <citation type="submission" date="2012-06" db="EMBL/GenBank/DDBJ databases">
        <title>Complete sequence of Thiocystis violascens DSM 198.</title>
        <authorList>
            <consortium name="US DOE Joint Genome Institute"/>
            <person name="Lucas S."/>
            <person name="Han J."/>
            <person name="Lapidus A."/>
            <person name="Cheng J.-F."/>
            <person name="Goodwin L."/>
            <person name="Pitluck S."/>
            <person name="Peters L."/>
            <person name="Ovchinnikova G."/>
            <person name="Teshima H."/>
            <person name="Detter J.C."/>
            <person name="Han C."/>
            <person name="Tapia R."/>
            <person name="Land M."/>
            <person name="Hauser L."/>
            <person name="Kyrpides N."/>
            <person name="Ivanova N."/>
            <person name="Pagani I."/>
            <person name="Vogl K."/>
            <person name="Liu Z."/>
            <person name="Frigaard N.-U."/>
            <person name="Bryant D."/>
            <person name="Woyke T."/>
        </authorList>
    </citation>
    <scope>NUCLEOTIDE SEQUENCE [LARGE SCALE GENOMIC DNA]</scope>
    <source>
        <strain evidence="9">ATCC 17096 / DSM 198 / 6111</strain>
    </source>
</reference>
<dbReference type="AlphaFoldDB" id="I3YFJ6"/>
<feature type="domain" description="PAS" evidence="5">
    <location>
        <begin position="343"/>
        <end position="397"/>
    </location>
</feature>
<accession>I3YFJ6</accession>
<dbReference type="CDD" id="cd13708">
    <property type="entry name" value="PBP2_BvgS_like_1"/>
    <property type="match status" value="1"/>
</dbReference>
<sequence>MRPLILLLALLRRAPWMAVVLNPACLLLALFLGVPITQAAGPSVALTAEETTYLRRLGPITLAPDPDWAPFEHLDESGGITGIAIDLVELAAQRLGIEITPVIARDWDAAVELSKAGDVLILPFLNRTSAREEWLTFTEPLLIDPSVFITREEHPFIADATQLSDATIVLPSGTSMEERIRRDFPNLTILQVPTENDAFQAVSNRAADLTLRSLTVAAYTIRKEGLFNLKIAGQAPEQYVNRLRMGVLQSEPLLRDILDKGIATISPREREEIVNRHVNITIVKPMDYGFILRIAGTLAALIGVSFYWNLRLKKINDALSESERSKSVLIANLPGVAYRCRHDHDWTMEFISAGCLQLTGYRSEDLLHNRVIAYNDLVAPQDREQVRAIWQEARDADRPAALEYRIITADRQEKWVFEQGVFVHDHGKRQVWMIEGLIIDITARKRAEAELYRVSIHDELTGLYNRRYMLERLGALMTEFTREAHCFAIAFIDLDYFKKINDTHGHPAGDLVLREFAALLGKSVRPYDLVGRYGGEEFIVVVTDSHQRKIETMLARLRESLKHQVFDFHGTPLSVTFSAGVANSGDLAPDEGIDTLIMQADERLYAAKAQGRDRVVYRRALSEDTSPGLV</sequence>
<dbReference type="PANTHER" id="PTHR45138:SF9">
    <property type="entry name" value="DIGUANYLATE CYCLASE DGCM-RELATED"/>
    <property type="match status" value="1"/>
</dbReference>
<dbReference type="InterPro" id="IPR000160">
    <property type="entry name" value="GGDEF_dom"/>
</dbReference>
<feature type="domain" description="GGDEF" evidence="7">
    <location>
        <begin position="485"/>
        <end position="620"/>
    </location>
</feature>
<comment type="catalytic activity">
    <reaction evidence="3">
        <text>2 GTP = 3',3'-c-di-GMP + 2 diphosphate</text>
        <dbReference type="Rhea" id="RHEA:24898"/>
        <dbReference type="ChEBI" id="CHEBI:33019"/>
        <dbReference type="ChEBI" id="CHEBI:37565"/>
        <dbReference type="ChEBI" id="CHEBI:58805"/>
        <dbReference type="EC" id="2.7.7.65"/>
    </reaction>
</comment>
<dbReference type="PROSITE" id="PS50113">
    <property type="entry name" value="PAC"/>
    <property type="match status" value="1"/>
</dbReference>
<dbReference type="Pfam" id="PF00990">
    <property type="entry name" value="GGDEF"/>
    <property type="match status" value="1"/>
</dbReference>
<dbReference type="InterPro" id="IPR029787">
    <property type="entry name" value="Nucleotide_cyclase"/>
</dbReference>
<dbReference type="NCBIfam" id="TIGR00229">
    <property type="entry name" value="sensory_box"/>
    <property type="match status" value="1"/>
</dbReference>
<dbReference type="Gene3D" id="3.40.190.10">
    <property type="entry name" value="Periplasmic binding protein-like II"/>
    <property type="match status" value="2"/>
</dbReference>
<comment type="cofactor">
    <cofactor evidence="1">
        <name>Mg(2+)</name>
        <dbReference type="ChEBI" id="CHEBI:18420"/>
    </cofactor>
</comment>
<evidence type="ECO:0000256" key="4">
    <source>
        <dbReference type="SAM" id="Phobius"/>
    </source>
</evidence>
<dbReference type="HOGENOM" id="CLU_020667_0_0_6"/>
<dbReference type="InterPro" id="IPR013655">
    <property type="entry name" value="PAS_fold_3"/>
</dbReference>
<evidence type="ECO:0000256" key="1">
    <source>
        <dbReference type="ARBA" id="ARBA00001946"/>
    </source>
</evidence>
<feature type="transmembrane region" description="Helical" evidence="4">
    <location>
        <begin position="290"/>
        <end position="310"/>
    </location>
</feature>
<dbReference type="SUPFAM" id="SSF55785">
    <property type="entry name" value="PYP-like sensor domain (PAS domain)"/>
    <property type="match status" value="1"/>
</dbReference>
<dbReference type="Gene3D" id="3.30.70.270">
    <property type="match status" value="1"/>
</dbReference>
<dbReference type="Pfam" id="PF00497">
    <property type="entry name" value="SBP_bac_3"/>
    <property type="match status" value="1"/>
</dbReference>
<dbReference type="eggNOG" id="COG3706">
    <property type="taxonomic scope" value="Bacteria"/>
</dbReference>
<dbReference type="KEGG" id="tvi:Thivi_3928"/>
<dbReference type="PROSITE" id="PS50112">
    <property type="entry name" value="PAS"/>
    <property type="match status" value="1"/>
</dbReference>
<dbReference type="EC" id="2.7.7.65" evidence="2"/>
<dbReference type="EMBL" id="CP003154">
    <property type="protein sequence ID" value="AFL75764.1"/>
    <property type="molecule type" value="Genomic_DNA"/>
</dbReference>
<dbReference type="STRING" id="765911.Thivi_3928"/>
<dbReference type="CDD" id="cd00130">
    <property type="entry name" value="PAS"/>
    <property type="match status" value="1"/>
</dbReference>
<dbReference type="SMART" id="SM00267">
    <property type="entry name" value="GGDEF"/>
    <property type="match status" value="1"/>
</dbReference>
<dbReference type="Proteomes" id="UP000006062">
    <property type="component" value="Chromosome"/>
</dbReference>
<dbReference type="Pfam" id="PF08447">
    <property type="entry name" value="PAS_3"/>
    <property type="match status" value="1"/>
</dbReference>
<dbReference type="PANTHER" id="PTHR45138">
    <property type="entry name" value="REGULATORY COMPONENTS OF SENSORY TRANSDUCTION SYSTEM"/>
    <property type="match status" value="1"/>
</dbReference>
<gene>
    <name evidence="8" type="ordered locus">Thivi_3928</name>
</gene>
<dbReference type="InterPro" id="IPR043128">
    <property type="entry name" value="Rev_trsase/Diguanyl_cyclase"/>
</dbReference>
<dbReference type="FunFam" id="3.30.70.270:FF:000001">
    <property type="entry name" value="Diguanylate cyclase domain protein"/>
    <property type="match status" value="1"/>
</dbReference>
<evidence type="ECO:0000259" key="7">
    <source>
        <dbReference type="PROSITE" id="PS50887"/>
    </source>
</evidence>
<name>I3YFJ6_THIV6</name>
<evidence type="ECO:0000256" key="3">
    <source>
        <dbReference type="ARBA" id="ARBA00034247"/>
    </source>
</evidence>
<dbReference type="InterPro" id="IPR000014">
    <property type="entry name" value="PAS"/>
</dbReference>
<dbReference type="InterPro" id="IPR035965">
    <property type="entry name" value="PAS-like_dom_sf"/>
</dbReference>
<proteinExistence type="predicted"/>
<dbReference type="SUPFAM" id="SSF55073">
    <property type="entry name" value="Nucleotide cyclase"/>
    <property type="match status" value="1"/>
</dbReference>